<evidence type="ECO:0000313" key="2">
    <source>
        <dbReference type="Proteomes" id="UP001209878"/>
    </source>
</evidence>
<keyword evidence="2" id="KW-1185">Reference proteome</keyword>
<organism evidence="1 2">
    <name type="scientific">Ridgeia piscesae</name>
    <name type="common">Tubeworm</name>
    <dbReference type="NCBI Taxonomy" id="27915"/>
    <lineage>
        <taxon>Eukaryota</taxon>
        <taxon>Metazoa</taxon>
        <taxon>Spiralia</taxon>
        <taxon>Lophotrochozoa</taxon>
        <taxon>Annelida</taxon>
        <taxon>Polychaeta</taxon>
        <taxon>Sedentaria</taxon>
        <taxon>Canalipalpata</taxon>
        <taxon>Sabellida</taxon>
        <taxon>Siboglinidae</taxon>
        <taxon>Ridgeia</taxon>
    </lineage>
</organism>
<name>A0AAD9NQU5_RIDPI</name>
<reference evidence="1" key="1">
    <citation type="journal article" date="2023" name="Mol. Biol. Evol.">
        <title>Third-Generation Sequencing Reveals the Adaptive Role of the Epigenome in Three Deep-Sea Polychaetes.</title>
        <authorList>
            <person name="Perez M."/>
            <person name="Aroh O."/>
            <person name="Sun Y."/>
            <person name="Lan Y."/>
            <person name="Juniper S.K."/>
            <person name="Young C.R."/>
            <person name="Angers B."/>
            <person name="Qian P.Y."/>
        </authorList>
    </citation>
    <scope>NUCLEOTIDE SEQUENCE</scope>
    <source>
        <strain evidence="1">R07B-5</strain>
    </source>
</reference>
<evidence type="ECO:0000313" key="1">
    <source>
        <dbReference type="EMBL" id="KAK2177206.1"/>
    </source>
</evidence>
<comment type="caution">
    <text evidence="1">The sequence shown here is derived from an EMBL/GenBank/DDBJ whole genome shotgun (WGS) entry which is preliminary data.</text>
</comment>
<accession>A0AAD9NQU5</accession>
<sequence>MTSRTWTTVAHVLAKYPLNILYGVAIKRSISCHLVEPVRSAGDVVSAFRIAWRLGHPRLARAWEIIVSQRQLCDEVVSQTPSLQMFVSCISGVCSKSIVGLEVRPVYPAVSYWAVFDRGTGVDFGYVASRLLCACPSAEVKPIKSMQRQADESLAPECGPLFVALKDHNGSFVIQKINDSLSSVGAVTASSPNAQLVVLPGSKYLHQMRESVTALGAAGLRIKLDIPTGF</sequence>
<gene>
    <name evidence="1" type="ORF">NP493_613g01035</name>
</gene>
<dbReference type="AlphaFoldDB" id="A0AAD9NQU5"/>
<dbReference type="EMBL" id="JAODUO010000613">
    <property type="protein sequence ID" value="KAK2177206.1"/>
    <property type="molecule type" value="Genomic_DNA"/>
</dbReference>
<protein>
    <submittedName>
        <fullName evidence="1">Uncharacterized protein</fullName>
    </submittedName>
</protein>
<dbReference type="Proteomes" id="UP001209878">
    <property type="component" value="Unassembled WGS sequence"/>
</dbReference>
<proteinExistence type="predicted"/>